<dbReference type="Gene3D" id="1.10.8.60">
    <property type="match status" value="1"/>
</dbReference>
<evidence type="ECO:0000259" key="3">
    <source>
        <dbReference type="SMART" id="SM00382"/>
    </source>
</evidence>
<evidence type="ECO:0000313" key="4">
    <source>
        <dbReference type="EMBL" id="GAA1766738.1"/>
    </source>
</evidence>
<feature type="domain" description="AAA+ ATPase" evidence="3">
    <location>
        <begin position="260"/>
        <end position="401"/>
    </location>
</feature>
<name>A0ABP4X0G2_9ACTN</name>
<evidence type="ECO:0000313" key="5">
    <source>
        <dbReference type="Proteomes" id="UP001500655"/>
    </source>
</evidence>
<evidence type="ECO:0000256" key="2">
    <source>
        <dbReference type="SAM" id="MobiDB-lite"/>
    </source>
</evidence>
<gene>
    <name evidence="4" type="ORF">GCM10009681_42280</name>
</gene>
<feature type="compositionally biased region" description="Basic and acidic residues" evidence="2">
    <location>
        <begin position="461"/>
        <end position="481"/>
    </location>
</feature>
<comment type="caution">
    <text evidence="4">The sequence shown here is derived from an EMBL/GenBank/DDBJ whole genome shotgun (WGS) entry which is preliminary data.</text>
</comment>
<protein>
    <recommendedName>
        <fullName evidence="3">AAA+ ATPase domain-containing protein</fullName>
    </recommendedName>
</protein>
<dbReference type="SUPFAM" id="SSF52540">
    <property type="entry name" value="P-loop containing nucleoside triphosphate hydrolases"/>
    <property type="match status" value="1"/>
</dbReference>
<dbReference type="Gene3D" id="3.40.50.300">
    <property type="entry name" value="P-loop containing nucleotide triphosphate hydrolases"/>
    <property type="match status" value="1"/>
</dbReference>
<proteinExistence type="inferred from homology"/>
<keyword evidence="1" id="KW-0547">Nucleotide-binding</keyword>
<keyword evidence="5" id="KW-1185">Reference proteome</keyword>
<feature type="compositionally biased region" description="Polar residues" evidence="2">
    <location>
        <begin position="482"/>
        <end position="491"/>
    </location>
</feature>
<dbReference type="InterPro" id="IPR003959">
    <property type="entry name" value="ATPase_AAA_core"/>
</dbReference>
<comment type="similarity">
    <text evidence="1">Belongs to the AAA ATPase family.</text>
</comment>
<dbReference type="Proteomes" id="UP001500655">
    <property type="component" value="Unassembled WGS sequence"/>
</dbReference>
<feature type="region of interest" description="Disordered" evidence="2">
    <location>
        <begin position="461"/>
        <end position="491"/>
    </location>
</feature>
<reference evidence="5" key="1">
    <citation type="journal article" date="2019" name="Int. J. Syst. Evol. Microbiol.">
        <title>The Global Catalogue of Microorganisms (GCM) 10K type strain sequencing project: providing services to taxonomists for standard genome sequencing and annotation.</title>
        <authorList>
            <consortium name="The Broad Institute Genomics Platform"/>
            <consortium name="The Broad Institute Genome Sequencing Center for Infectious Disease"/>
            <person name="Wu L."/>
            <person name="Ma J."/>
        </authorList>
    </citation>
    <scope>NUCLEOTIDE SEQUENCE [LARGE SCALE GENOMIC DNA]</scope>
    <source>
        <strain evidence="5">JCM 13249</strain>
    </source>
</reference>
<organism evidence="4 5">
    <name type="scientific">Luedemannella helvata</name>
    <dbReference type="NCBI Taxonomy" id="349315"/>
    <lineage>
        <taxon>Bacteria</taxon>
        <taxon>Bacillati</taxon>
        <taxon>Actinomycetota</taxon>
        <taxon>Actinomycetes</taxon>
        <taxon>Micromonosporales</taxon>
        <taxon>Micromonosporaceae</taxon>
        <taxon>Luedemannella</taxon>
    </lineage>
</organism>
<dbReference type="EMBL" id="BAAALS010000023">
    <property type="protein sequence ID" value="GAA1766738.1"/>
    <property type="molecule type" value="Genomic_DNA"/>
</dbReference>
<dbReference type="RefSeq" id="WP_344084730.1">
    <property type="nucleotide sequence ID" value="NZ_BAAALS010000023.1"/>
</dbReference>
<accession>A0ABP4X0G2</accession>
<dbReference type="PROSITE" id="PS00674">
    <property type="entry name" value="AAA"/>
    <property type="match status" value="1"/>
</dbReference>
<dbReference type="Pfam" id="PF00004">
    <property type="entry name" value="AAA"/>
    <property type="match status" value="1"/>
</dbReference>
<dbReference type="InterPro" id="IPR050168">
    <property type="entry name" value="AAA_ATPase_domain"/>
</dbReference>
<dbReference type="InterPro" id="IPR003960">
    <property type="entry name" value="ATPase_AAA_CS"/>
</dbReference>
<dbReference type="InterPro" id="IPR027417">
    <property type="entry name" value="P-loop_NTPase"/>
</dbReference>
<keyword evidence="1" id="KW-0067">ATP-binding</keyword>
<dbReference type="InterPro" id="IPR003593">
    <property type="entry name" value="AAA+_ATPase"/>
</dbReference>
<dbReference type="PANTHER" id="PTHR23077">
    <property type="entry name" value="AAA-FAMILY ATPASE"/>
    <property type="match status" value="1"/>
</dbReference>
<sequence>MVDQTRHQNTRVDTVQRDEWRLTVVDLPSMRDAAIDREVVVLDTGAFARPVLRVRMSVGPGGVVEAAVRAGADVPHGRSRFAVIGNDPLGLLLTRRAETGDQVAIRVRDGLETVVGQVYRRFGFPAPTAPVDRTWEHREVRSSTELTDVETGLTLTVTSHAVPGDAGELVHLRAAVPQDALSAAHLAAVYGAVVTVARQLSPDAPVPANVELRVIPVGDSAERPVTLDQVGGLDAVVAQFREVALSFAHPEAMARWGAQRPQGILLYGPAGTGKTMLARALAHEIGGTLRQIRTTEILDKWLGASERNMKRIFQEARRYRQPTVLLFDEFDSIISYAGAGDDSGSQAVNAVAGIFKQEMNDLIAQNPNVIVVATTNFPDLIDASLIRSGRFDIKLEIPAPDEHGRAQILAHMIRDLTAEHAADGFQMFAADLDLADLGRHSAGMTGADLREVLRRTQMAKAMDEARTGRRPDPISNDDLRRTITQLGSGTS</sequence>
<dbReference type="SMART" id="SM00382">
    <property type="entry name" value="AAA"/>
    <property type="match status" value="1"/>
</dbReference>
<evidence type="ECO:0000256" key="1">
    <source>
        <dbReference type="RuleBase" id="RU003651"/>
    </source>
</evidence>